<dbReference type="InterPro" id="IPR050966">
    <property type="entry name" value="Glutamyl_endopeptidase"/>
</dbReference>
<keyword evidence="5" id="KW-0378">Hydrolase</keyword>
<proteinExistence type="predicted"/>
<dbReference type="GO" id="GO:0004252">
    <property type="term" value="F:serine-type endopeptidase activity"/>
    <property type="evidence" value="ECO:0007669"/>
    <property type="project" value="InterPro"/>
</dbReference>
<dbReference type="InterPro" id="IPR009003">
    <property type="entry name" value="Peptidase_S1_PA"/>
</dbReference>
<feature type="compositionally biased region" description="Polar residues" evidence="2">
    <location>
        <begin position="82"/>
        <end position="91"/>
    </location>
</feature>
<dbReference type="Proteomes" id="UP000295258">
    <property type="component" value="Unassembled WGS sequence"/>
</dbReference>
<reference evidence="5 6" key="1">
    <citation type="submission" date="2019-03" db="EMBL/GenBank/DDBJ databases">
        <title>Draft genome sequences of novel Actinobacteria.</title>
        <authorList>
            <person name="Sahin N."/>
            <person name="Ay H."/>
            <person name="Saygin H."/>
        </authorList>
    </citation>
    <scope>NUCLEOTIDE SEQUENCE [LARGE SCALE GENOMIC DNA]</scope>
    <source>
        <strain evidence="5 6">KC310</strain>
    </source>
</reference>
<gene>
    <name evidence="5" type="ORF">E1292_08980</name>
</gene>
<feature type="region of interest" description="Disordered" evidence="2">
    <location>
        <begin position="65"/>
        <end position="91"/>
    </location>
</feature>
<feature type="domain" description="Peptidase S1" evidence="4">
    <location>
        <begin position="122"/>
        <end position="335"/>
    </location>
</feature>
<feature type="signal peptide" evidence="3">
    <location>
        <begin position="1"/>
        <end position="29"/>
    </location>
</feature>
<comment type="caution">
    <text evidence="5">The sequence shown here is derived from an EMBL/GenBank/DDBJ whole genome shotgun (WGS) entry which is preliminary data.</text>
</comment>
<dbReference type="GO" id="GO:0006508">
    <property type="term" value="P:proteolysis"/>
    <property type="evidence" value="ECO:0007669"/>
    <property type="project" value="UniProtKB-KW"/>
</dbReference>
<dbReference type="Pfam" id="PF00089">
    <property type="entry name" value="Trypsin"/>
    <property type="match status" value="1"/>
</dbReference>
<sequence>MIPRARHVALAALSSALLVLSALTGIADATANRAANSKVYAVPLATTQADVKRVAEHWKPDRLKVADNYSPATPGAKAAPTSEPQTATDQGNPVAAIRRTLAAQSVASAMPRKGKMATTMGKVYFRFGNKEYWCSASAVAARNRSVVATAAHCAYDSRQARAADSWIFVPDPGPNGEASKGIYVGAAISMHEDWSGKGDYDYDYAFVTVHRGFTWTKKNGSYVLKDIGRLQDNVGGQGLELNKKPGTYSAVPFGYPAGMQPDRSRPFNGKKLRFCIKRTTTQWAAVAPAFDLQKGVQLQPCDFSHGASGGPWLIGWNENRGLGTLVGVNSLTWNRDAQGWYDAVSSPYFDTTTGEVYRHAASVRTISQIT</sequence>
<evidence type="ECO:0000313" key="6">
    <source>
        <dbReference type="Proteomes" id="UP000295258"/>
    </source>
</evidence>
<keyword evidence="1 3" id="KW-0732">Signal</keyword>
<evidence type="ECO:0000259" key="4">
    <source>
        <dbReference type="Pfam" id="PF00089"/>
    </source>
</evidence>
<dbReference type="InterPro" id="IPR001254">
    <property type="entry name" value="Trypsin_dom"/>
</dbReference>
<feature type="chain" id="PRO_5020566369" evidence="3">
    <location>
        <begin position="30"/>
        <end position="370"/>
    </location>
</feature>
<dbReference type="PANTHER" id="PTHR15462">
    <property type="entry name" value="SERINE PROTEASE"/>
    <property type="match status" value="1"/>
</dbReference>
<dbReference type="AlphaFoldDB" id="A0A4R4W2H1"/>
<dbReference type="InterPro" id="IPR043504">
    <property type="entry name" value="Peptidase_S1_PA_chymotrypsin"/>
</dbReference>
<evidence type="ECO:0000256" key="1">
    <source>
        <dbReference type="ARBA" id="ARBA00022729"/>
    </source>
</evidence>
<evidence type="ECO:0000256" key="2">
    <source>
        <dbReference type="SAM" id="MobiDB-lite"/>
    </source>
</evidence>
<dbReference type="PANTHER" id="PTHR15462:SF19">
    <property type="entry name" value="PEPTIDASE S1 DOMAIN-CONTAINING PROTEIN"/>
    <property type="match status" value="1"/>
</dbReference>
<organism evidence="5 6">
    <name type="scientific">Nonomuraea deserti</name>
    <dbReference type="NCBI Taxonomy" id="1848322"/>
    <lineage>
        <taxon>Bacteria</taxon>
        <taxon>Bacillati</taxon>
        <taxon>Actinomycetota</taxon>
        <taxon>Actinomycetes</taxon>
        <taxon>Streptosporangiales</taxon>
        <taxon>Streptosporangiaceae</taxon>
        <taxon>Nonomuraea</taxon>
    </lineage>
</organism>
<keyword evidence="5" id="KW-0645">Protease</keyword>
<dbReference type="EMBL" id="SMKO01000015">
    <property type="protein sequence ID" value="TDD09634.1"/>
    <property type="molecule type" value="Genomic_DNA"/>
</dbReference>
<keyword evidence="6" id="KW-1185">Reference proteome</keyword>
<name>A0A4R4W2H1_9ACTN</name>
<dbReference type="SUPFAM" id="SSF50494">
    <property type="entry name" value="Trypsin-like serine proteases"/>
    <property type="match status" value="1"/>
</dbReference>
<protein>
    <submittedName>
        <fullName evidence="5">Trypsin-like serine protease</fullName>
    </submittedName>
</protein>
<accession>A0A4R4W2H1</accession>
<dbReference type="RefSeq" id="WP_132593949.1">
    <property type="nucleotide sequence ID" value="NZ_SMKO01000015.1"/>
</dbReference>
<evidence type="ECO:0000256" key="3">
    <source>
        <dbReference type="SAM" id="SignalP"/>
    </source>
</evidence>
<dbReference type="Gene3D" id="2.40.10.10">
    <property type="entry name" value="Trypsin-like serine proteases"/>
    <property type="match status" value="2"/>
</dbReference>
<evidence type="ECO:0000313" key="5">
    <source>
        <dbReference type="EMBL" id="TDD09634.1"/>
    </source>
</evidence>